<feature type="coiled-coil region" evidence="1">
    <location>
        <begin position="41"/>
        <end position="92"/>
    </location>
</feature>
<dbReference type="AlphaFoldDB" id="A0A2H0Y1K9"/>
<proteinExistence type="predicted"/>
<reference evidence="2 3" key="1">
    <citation type="submission" date="2017-09" db="EMBL/GenBank/DDBJ databases">
        <title>Depth-based differentiation of microbial function through sediment-hosted aquifers and enrichment of novel symbionts in the deep terrestrial subsurface.</title>
        <authorList>
            <person name="Probst A.J."/>
            <person name="Ladd B."/>
            <person name="Jarett J.K."/>
            <person name="Geller-Mcgrath D.E."/>
            <person name="Sieber C.M."/>
            <person name="Emerson J.B."/>
            <person name="Anantharaman K."/>
            <person name="Thomas B.C."/>
            <person name="Malmstrom R."/>
            <person name="Stieglmeier M."/>
            <person name="Klingl A."/>
            <person name="Woyke T."/>
            <person name="Ryan C.M."/>
            <person name="Banfield J.F."/>
        </authorList>
    </citation>
    <scope>NUCLEOTIDE SEQUENCE [LARGE SCALE GENOMIC DNA]</scope>
    <source>
        <strain evidence="2">CG08_land_8_20_14_0_20_45_16</strain>
    </source>
</reference>
<dbReference type="EMBL" id="PEYM01000055">
    <property type="protein sequence ID" value="PIS30444.1"/>
    <property type="molecule type" value="Genomic_DNA"/>
</dbReference>
<accession>A0A2H0Y1K9</accession>
<evidence type="ECO:0000313" key="2">
    <source>
        <dbReference type="EMBL" id="PIS30444.1"/>
    </source>
</evidence>
<sequence>MIQPISGADSNLHEAVSGLNASSVAREVFDEWEEVKRDIDQSMTREQRTRAIERLEQLQQRVAQIRDSLGNINSLDRSLSKVESEIEDLRRQLGIPA</sequence>
<dbReference type="Proteomes" id="UP000231343">
    <property type="component" value="Unassembled WGS sequence"/>
</dbReference>
<gene>
    <name evidence="2" type="ORF">COT42_03070</name>
</gene>
<comment type="caution">
    <text evidence="2">The sequence shown here is derived from an EMBL/GenBank/DDBJ whole genome shotgun (WGS) entry which is preliminary data.</text>
</comment>
<name>A0A2H0Y1K9_UNCSA</name>
<organism evidence="2 3">
    <name type="scientific">Candidatus Saganbacteria bacterium CG08_land_8_20_14_0_20_45_16</name>
    <dbReference type="NCBI Taxonomy" id="2014293"/>
    <lineage>
        <taxon>Bacteria</taxon>
        <taxon>Bacillati</taxon>
        <taxon>Saganbacteria</taxon>
    </lineage>
</organism>
<evidence type="ECO:0000256" key="1">
    <source>
        <dbReference type="SAM" id="Coils"/>
    </source>
</evidence>
<protein>
    <submittedName>
        <fullName evidence="2">Uncharacterized protein</fullName>
    </submittedName>
</protein>
<evidence type="ECO:0000313" key="3">
    <source>
        <dbReference type="Proteomes" id="UP000231343"/>
    </source>
</evidence>
<keyword evidence="1" id="KW-0175">Coiled coil</keyword>